<reference evidence="2" key="1">
    <citation type="journal article" date="2022" name="Nat. Commun.">
        <title>Chromosome evolution and the genetic basis of agronomically important traits in greater yam.</title>
        <authorList>
            <person name="Bredeson J.V."/>
            <person name="Lyons J.B."/>
            <person name="Oniyinde I.O."/>
            <person name="Okereke N.R."/>
            <person name="Kolade O."/>
            <person name="Nnabue I."/>
            <person name="Nwadili C.O."/>
            <person name="Hribova E."/>
            <person name="Parker M."/>
            <person name="Nwogha J."/>
            <person name="Shu S."/>
            <person name="Carlson J."/>
            <person name="Kariba R."/>
            <person name="Muthemba S."/>
            <person name="Knop K."/>
            <person name="Barton G.J."/>
            <person name="Sherwood A.V."/>
            <person name="Lopez-Montes A."/>
            <person name="Asiedu R."/>
            <person name="Jamnadass R."/>
            <person name="Muchugi A."/>
            <person name="Goodstein D."/>
            <person name="Egesi C.N."/>
            <person name="Featherston J."/>
            <person name="Asfaw A."/>
            <person name="Simpson G.G."/>
            <person name="Dolezel J."/>
            <person name="Hendre P.S."/>
            <person name="Van Deynze A."/>
            <person name="Kumar P.L."/>
            <person name="Obidiegwu J.E."/>
            <person name="Bhattacharjee R."/>
            <person name="Rokhsar D.S."/>
        </authorList>
    </citation>
    <scope>NUCLEOTIDE SEQUENCE [LARGE SCALE GENOMIC DNA]</scope>
    <source>
        <strain evidence="2">cv. TDa95/00328</strain>
    </source>
</reference>
<keyword evidence="2" id="KW-1185">Reference proteome</keyword>
<gene>
    <name evidence="1" type="ORF">IHE45_12G003200</name>
</gene>
<dbReference type="Proteomes" id="UP000827976">
    <property type="component" value="Chromosome 12"/>
</dbReference>
<evidence type="ECO:0000313" key="2">
    <source>
        <dbReference type="Proteomes" id="UP000827976"/>
    </source>
</evidence>
<comment type="caution">
    <text evidence="1">The sequence shown here is derived from an EMBL/GenBank/DDBJ whole genome shotgun (WGS) entry which is preliminary data.</text>
</comment>
<sequence>MADGQYVEAKTSVWWDIENCQVPRGCDPHLIAQNIRSGLAEMDYKGAVSIWAYGDTSNIPAAIQQALSSTGVSLNHVPAGVKDASDKKILVDMLFWAVDNPPPANFLLISGDRDFSNALHQLRMRRYNVLLAQPANVSPALVAAAKTVWLWTSLVSGGPPLPVSSHLFIDASANASSTAMIQKSISESAETSKSMDSSFESSCLGNQKGYGGNGGRYDNRYKAKQVGKNPNQPNSSTPKTMSNEFKFRSFPGKQWHTPEISGNFNPNVIQGLQQMDQVTAPSIPSSDNFGFNESGTETIQNPSPYSVQTTNFMSGASDGSLVGSQKGYGPYGGNRRADNWHQGKQAWKNPKQPNSCLPRTTIHEFRPLSGIEGHSRETSCNFNSNGKLGLNQVMSPVMSGSDSVGLNASDTDTIKNLTPGTMQASVLDTMQTIKHADDSSDCSSLGNHKVHGSSGRADNRQKGKQSWKNTKQQHSNIPRNTSTEPKLVSGNQGYVGETPYNFNPNINQDWQQINQVSAPALSGSDSSNFSASGPNIMKNYISDSVQSAIPVDTSSDSSFWGSRSGSATSGKADNWYKGKKAWKNPKLPNSSLPRTTSDEFGKLSGNQGRVDGTSGNFNQNVKQSLQQGNLVSAPDMPGSNSAHWNVTITSSSVSQSSSQKSLTQCACSQQSEDNHLKEASYEFHGSMSCGVSSEPIPGCSSLSSDFLSTNKSNLPNNPPTQPFYPMPRPHDLVSPEANFAPENLTAPSTLHLSHYPSTARLSGPQPPTSGAPPTLPNSNSFSTSECPSGFHHNAIFSRSNHEPNVSSCMDHPNAQSGPPFCDNNMSNVPTAHSMEINTSISGGWGSPSCSTPSEVVQGLMGTILRALHTLKTDKIAPTEANISDCIHYGEINMPNFDVRIALNHAVEYQMVVTYKLGSNLPFYIAKNAKIWKCVNVMDTNVNHPKAIWDLILVFLSQSDGHHAIMTSQCRYQAAVALKRSCLKNLVVGDVLQILHAVINVKKWIIPHSSGWHPLSINLPVTGSSELGASNP</sequence>
<protein>
    <submittedName>
        <fullName evidence="1">Meiosis regulator and mRNA stability factor 1 protein</fullName>
    </submittedName>
</protein>
<name>A0ACB7UZS9_DIOAL</name>
<accession>A0ACB7UZS9</accession>
<dbReference type="EMBL" id="CM037022">
    <property type="protein sequence ID" value="KAH7666551.1"/>
    <property type="molecule type" value="Genomic_DNA"/>
</dbReference>
<evidence type="ECO:0000313" key="1">
    <source>
        <dbReference type="EMBL" id="KAH7666551.1"/>
    </source>
</evidence>
<proteinExistence type="predicted"/>
<organism evidence="1 2">
    <name type="scientific">Dioscorea alata</name>
    <name type="common">Purple yam</name>
    <dbReference type="NCBI Taxonomy" id="55571"/>
    <lineage>
        <taxon>Eukaryota</taxon>
        <taxon>Viridiplantae</taxon>
        <taxon>Streptophyta</taxon>
        <taxon>Embryophyta</taxon>
        <taxon>Tracheophyta</taxon>
        <taxon>Spermatophyta</taxon>
        <taxon>Magnoliopsida</taxon>
        <taxon>Liliopsida</taxon>
        <taxon>Dioscoreales</taxon>
        <taxon>Dioscoreaceae</taxon>
        <taxon>Dioscorea</taxon>
    </lineage>
</organism>